<proteinExistence type="predicted"/>
<dbReference type="Proteomes" id="UP000183585">
    <property type="component" value="Unassembled WGS sequence"/>
</dbReference>
<organism evidence="1 2">
    <name type="scientific">Micromonospora carbonacea</name>
    <dbReference type="NCBI Taxonomy" id="47853"/>
    <lineage>
        <taxon>Bacteria</taxon>
        <taxon>Bacillati</taxon>
        <taxon>Actinomycetota</taxon>
        <taxon>Actinomycetes</taxon>
        <taxon>Micromonosporales</taxon>
        <taxon>Micromonosporaceae</taxon>
        <taxon>Micromonospora</taxon>
    </lineage>
</organism>
<gene>
    <name evidence="1" type="ORF">GA0070563_106175</name>
</gene>
<sequence length="30" mass="3269">MTLPRPRRTTAGVSITTAIPPVFDAYATTY</sequence>
<evidence type="ECO:0000313" key="2">
    <source>
        <dbReference type="Proteomes" id="UP000183585"/>
    </source>
</evidence>
<accession>A0A1C4YJ07</accession>
<name>A0A1C4YJ07_9ACTN</name>
<reference evidence="2" key="1">
    <citation type="submission" date="2016-06" db="EMBL/GenBank/DDBJ databases">
        <authorList>
            <person name="Varghese N."/>
            <person name="Submissions Spin"/>
        </authorList>
    </citation>
    <scope>NUCLEOTIDE SEQUENCE [LARGE SCALE GENOMIC DNA]</scope>
    <source>
        <strain evidence="2">DSM 43168</strain>
    </source>
</reference>
<evidence type="ECO:0000313" key="1">
    <source>
        <dbReference type="EMBL" id="SCF20709.1"/>
    </source>
</evidence>
<dbReference type="AlphaFoldDB" id="A0A1C4YJ07"/>
<keyword evidence="2" id="KW-1185">Reference proteome</keyword>
<dbReference type="EMBL" id="FMCT01000006">
    <property type="protein sequence ID" value="SCF20709.1"/>
    <property type="molecule type" value="Genomic_DNA"/>
</dbReference>
<protein>
    <submittedName>
        <fullName evidence="1">Uncharacterized protein</fullName>
    </submittedName>
</protein>